<organism evidence="1 2">
    <name type="scientific">Sporanaerobium hydrogeniformans</name>
    <dbReference type="NCBI Taxonomy" id="3072179"/>
    <lineage>
        <taxon>Bacteria</taxon>
        <taxon>Bacillati</taxon>
        <taxon>Bacillota</taxon>
        <taxon>Clostridia</taxon>
        <taxon>Lachnospirales</taxon>
        <taxon>Lachnospiraceae</taxon>
        <taxon>Sporanaerobium</taxon>
    </lineage>
</organism>
<reference evidence="1" key="1">
    <citation type="submission" date="2017-10" db="EMBL/GenBank/DDBJ databases">
        <title>Genome sequence of cellulolytic Lachnospiraceae bacterium XHS1971 isolated from hotspring sediment.</title>
        <authorList>
            <person name="Vasudevan G."/>
            <person name="Joshi A.J."/>
            <person name="Hivarkar S."/>
            <person name="Lanjekar V.B."/>
            <person name="Dhakephalkar P.K."/>
            <person name="Dagar S."/>
        </authorList>
    </citation>
    <scope>NUCLEOTIDE SEQUENCE</scope>
    <source>
        <strain evidence="1">XHS1971</strain>
    </source>
</reference>
<dbReference type="Proteomes" id="UP000224460">
    <property type="component" value="Unassembled WGS sequence"/>
</dbReference>
<keyword evidence="1" id="KW-0032">Aminotransferase</keyword>
<dbReference type="EMBL" id="PEDL01000026">
    <property type="protein sequence ID" value="PHV69506.1"/>
    <property type="molecule type" value="Genomic_DNA"/>
</dbReference>
<keyword evidence="1" id="KW-0808">Transferase</keyword>
<proteinExistence type="predicted"/>
<sequence length="393" mass="42753">MSVTILQGQKYIMNTYSRFPLSLIKGEGVYVYDETGKKYLDMCAGIAVNALGYGHKGLSEALKKQVDELLHISNLYYTPQQVEAARLLVENSPFAKAFFCNSGAEANEAALKLAKKFGKTKSATCNKVVTMEHSFHGRTYGALGATGQMKYQKSFTPMLPGYSYAQYNDFNSLKALVDEDTCAVLLEVIQGEGGIIPGQKEYLQAVEALCKEKNILFMIDEVQTGMGRTGKLFAFENFAIQPDVVTLAKGLGGGVPIGAMLCNEKADVFEPADHASTFGGNPLATTAAAVVLKELLETPLLKQVKKVGNYLEACLKELQREFSCIKEVRGMGLMQGIELTIPVKEVVTLCMEKGMLVVGSGLNVVRFVPPLIISKAEVDEAIDILKKVLSKVN</sequence>
<evidence type="ECO:0000313" key="2">
    <source>
        <dbReference type="Proteomes" id="UP000224460"/>
    </source>
</evidence>
<comment type="caution">
    <text evidence="1">The sequence shown here is derived from an EMBL/GenBank/DDBJ whole genome shotgun (WGS) entry which is preliminary data.</text>
</comment>
<accession>A0AC61D9V0</accession>
<evidence type="ECO:0000313" key="1">
    <source>
        <dbReference type="EMBL" id="PHV69506.1"/>
    </source>
</evidence>
<keyword evidence="2" id="KW-1185">Reference proteome</keyword>
<protein>
    <submittedName>
        <fullName evidence="1">Aspartate aminotransferase family protein</fullName>
    </submittedName>
</protein>
<name>A0AC61D9V0_9FIRM</name>
<gene>
    <name evidence="1" type="ORF">CS063_15390</name>
</gene>